<gene>
    <name evidence="1" type="ORF">CFP71_40635</name>
</gene>
<evidence type="ECO:0008006" key="3">
    <source>
        <dbReference type="Google" id="ProtNLM"/>
    </source>
</evidence>
<reference evidence="1 2" key="1">
    <citation type="submission" date="2017-07" db="EMBL/GenBank/DDBJ databases">
        <title>Amycolatopsis thailandensis Genome sequencing and assembly.</title>
        <authorList>
            <person name="Kaur N."/>
            <person name="Mayilraj S."/>
        </authorList>
    </citation>
    <scope>NUCLEOTIDE SEQUENCE [LARGE SCALE GENOMIC DNA]</scope>
    <source>
        <strain evidence="1 2">JCM 16380</strain>
    </source>
</reference>
<dbReference type="InterPro" id="IPR008799">
    <property type="entry name" value="Pseudomon_AvrD"/>
</dbReference>
<dbReference type="AlphaFoldDB" id="A0A229RC64"/>
<dbReference type="Proteomes" id="UP000215223">
    <property type="component" value="Unassembled WGS sequence"/>
</dbReference>
<protein>
    <recommendedName>
        <fullName evidence="3">Avirulence D protein (AvrD)</fullName>
    </recommendedName>
</protein>
<dbReference type="EMBL" id="NMQT01000190">
    <property type="protein sequence ID" value="OXM44263.1"/>
    <property type="molecule type" value="Genomic_DNA"/>
</dbReference>
<keyword evidence="2" id="KW-1185">Reference proteome</keyword>
<name>A0A229RC64_9PSEU</name>
<evidence type="ECO:0000313" key="2">
    <source>
        <dbReference type="Proteomes" id="UP000215223"/>
    </source>
</evidence>
<sequence length="378" mass="41364">MRVTVSPPVDGPGPGHVIPLPLARPHHHFPSPSRQGAAHVHDAFSSAIRRAPRRFASIDDQLGPRADRYFGDGFKRVSHRITDAVLDPRDSSIAAHARLQYPIDWSSKATGPDRTPHVSSLDVAALAVQLADLYFTATFGLTDEQRRDLTIRRLTVKAGRSPQEQLADVPMAAQRVVTKNDSDAAVTRFTGHVGGLATLCEVVHPRDLHAQVSGPRELLAGESLGDPARRYFGSGFQTRDHELRDVLVAENHTVVSATARITGDQIHPRGIAGRYQPAITLIDGMIVLAQLAQSLLYDLDDIDRGDSNTLWLRNIDVVGPPPHQRLGMPFRTSASVTRTGLVAFAGGTWRTSSWRALFSGLQFQFRLAHELPTGREAK</sequence>
<dbReference type="Pfam" id="PF05655">
    <property type="entry name" value="AvrD"/>
    <property type="match status" value="1"/>
</dbReference>
<accession>A0A229RC64</accession>
<proteinExistence type="predicted"/>
<evidence type="ECO:0000313" key="1">
    <source>
        <dbReference type="EMBL" id="OXM44263.1"/>
    </source>
</evidence>
<comment type="caution">
    <text evidence="1">The sequence shown here is derived from an EMBL/GenBank/DDBJ whole genome shotgun (WGS) entry which is preliminary data.</text>
</comment>
<organism evidence="1 2">
    <name type="scientific">Amycolatopsis thailandensis</name>
    <dbReference type="NCBI Taxonomy" id="589330"/>
    <lineage>
        <taxon>Bacteria</taxon>
        <taxon>Bacillati</taxon>
        <taxon>Actinomycetota</taxon>
        <taxon>Actinomycetes</taxon>
        <taxon>Pseudonocardiales</taxon>
        <taxon>Pseudonocardiaceae</taxon>
        <taxon>Amycolatopsis</taxon>
    </lineage>
</organism>
<dbReference type="OrthoDB" id="4919083at2"/>